<accession>A0A804PRF1</accession>
<dbReference type="InParanoid" id="A0A804PRF1"/>
<evidence type="ECO:0000256" key="1">
    <source>
        <dbReference type="SAM" id="MobiDB-lite"/>
    </source>
</evidence>
<reference evidence="2" key="2">
    <citation type="submission" date="2019-07" db="EMBL/GenBank/DDBJ databases">
        <authorList>
            <person name="Seetharam A."/>
            <person name="Woodhouse M."/>
            <person name="Cannon E."/>
        </authorList>
    </citation>
    <scope>NUCLEOTIDE SEQUENCE [LARGE SCALE GENOMIC DNA]</scope>
    <source>
        <strain evidence="2">cv. B73</strain>
    </source>
</reference>
<feature type="compositionally biased region" description="Polar residues" evidence="1">
    <location>
        <begin position="1"/>
        <end position="10"/>
    </location>
</feature>
<protein>
    <submittedName>
        <fullName evidence="2">Uncharacterized protein</fullName>
    </submittedName>
</protein>
<dbReference type="Gramene" id="Zm00001eb263090_T001">
    <property type="protein sequence ID" value="Zm00001eb263090_P001"/>
    <property type="gene ID" value="Zm00001eb263090"/>
</dbReference>
<dbReference type="AlphaFoldDB" id="A0A804PRF1"/>
<name>A0A804PRF1_MAIZE</name>
<dbReference type="EnsemblPlants" id="Zm00001eb263090_T001">
    <property type="protein sequence ID" value="Zm00001eb263090_P001"/>
    <property type="gene ID" value="Zm00001eb263090"/>
</dbReference>
<organism evidence="2 3">
    <name type="scientific">Zea mays</name>
    <name type="common">Maize</name>
    <dbReference type="NCBI Taxonomy" id="4577"/>
    <lineage>
        <taxon>Eukaryota</taxon>
        <taxon>Viridiplantae</taxon>
        <taxon>Streptophyta</taxon>
        <taxon>Embryophyta</taxon>
        <taxon>Tracheophyta</taxon>
        <taxon>Spermatophyta</taxon>
        <taxon>Magnoliopsida</taxon>
        <taxon>Liliopsida</taxon>
        <taxon>Poales</taxon>
        <taxon>Poaceae</taxon>
        <taxon>PACMAD clade</taxon>
        <taxon>Panicoideae</taxon>
        <taxon>Andropogonodae</taxon>
        <taxon>Andropogoneae</taxon>
        <taxon>Tripsacinae</taxon>
        <taxon>Zea</taxon>
    </lineage>
</organism>
<sequence length="76" mass="8581">MPSLLTSPSSAVLGRRARRPSSLRRPPSFPWQELRSAPADLGTRRGSKQRLLPQDRLTVSRELLSLTSPTDKQCRR</sequence>
<evidence type="ECO:0000313" key="2">
    <source>
        <dbReference type="EnsemblPlants" id="Zm00001eb263090_P001"/>
    </source>
</evidence>
<dbReference type="Proteomes" id="UP000007305">
    <property type="component" value="Chromosome 6"/>
</dbReference>
<reference evidence="3" key="1">
    <citation type="journal article" date="2009" name="Science">
        <title>The B73 maize genome: complexity, diversity, and dynamics.</title>
        <authorList>
            <person name="Schnable P.S."/>
            <person name="Ware D."/>
            <person name="Fulton R.S."/>
            <person name="Stein J.C."/>
            <person name="Wei F."/>
            <person name="Pasternak S."/>
            <person name="Liang C."/>
            <person name="Zhang J."/>
            <person name="Fulton L."/>
            <person name="Graves T.A."/>
            <person name="Minx P."/>
            <person name="Reily A.D."/>
            <person name="Courtney L."/>
            <person name="Kruchowski S.S."/>
            <person name="Tomlinson C."/>
            <person name="Strong C."/>
            <person name="Delehaunty K."/>
            <person name="Fronick C."/>
            <person name="Courtney B."/>
            <person name="Rock S.M."/>
            <person name="Belter E."/>
            <person name="Du F."/>
            <person name="Kim K."/>
            <person name="Abbott R.M."/>
            <person name="Cotton M."/>
            <person name="Levy A."/>
            <person name="Marchetto P."/>
            <person name="Ochoa K."/>
            <person name="Jackson S.M."/>
            <person name="Gillam B."/>
            <person name="Chen W."/>
            <person name="Yan L."/>
            <person name="Higginbotham J."/>
            <person name="Cardenas M."/>
            <person name="Waligorski J."/>
            <person name="Applebaum E."/>
            <person name="Phelps L."/>
            <person name="Falcone J."/>
            <person name="Kanchi K."/>
            <person name="Thane T."/>
            <person name="Scimone A."/>
            <person name="Thane N."/>
            <person name="Henke J."/>
            <person name="Wang T."/>
            <person name="Ruppert J."/>
            <person name="Shah N."/>
            <person name="Rotter K."/>
            <person name="Hodges J."/>
            <person name="Ingenthron E."/>
            <person name="Cordes M."/>
            <person name="Kohlberg S."/>
            <person name="Sgro J."/>
            <person name="Delgado B."/>
            <person name="Mead K."/>
            <person name="Chinwalla A."/>
            <person name="Leonard S."/>
            <person name="Crouse K."/>
            <person name="Collura K."/>
            <person name="Kudrna D."/>
            <person name="Currie J."/>
            <person name="He R."/>
            <person name="Angelova A."/>
            <person name="Rajasekar S."/>
            <person name="Mueller T."/>
            <person name="Lomeli R."/>
            <person name="Scara G."/>
            <person name="Ko A."/>
            <person name="Delaney K."/>
            <person name="Wissotski M."/>
            <person name="Lopez G."/>
            <person name="Campos D."/>
            <person name="Braidotti M."/>
            <person name="Ashley E."/>
            <person name="Golser W."/>
            <person name="Kim H."/>
            <person name="Lee S."/>
            <person name="Lin J."/>
            <person name="Dujmic Z."/>
            <person name="Kim W."/>
            <person name="Talag J."/>
            <person name="Zuccolo A."/>
            <person name="Fan C."/>
            <person name="Sebastian A."/>
            <person name="Kramer M."/>
            <person name="Spiegel L."/>
            <person name="Nascimento L."/>
            <person name="Zutavern T."/>
            <person name="Miller B."/>
            <person name="Ambroise C."/>
            <person name="Muller S."/>
            <person name="Spooner W."/>
            <person name="Narechania A."/>
            <person name="Ren L."/>
            <person name="Wei S."/>
            <person name="Kumari S."/>
            <person name="Faga B."/>
            <person name="Levy M.J."/>
            <person name="McMahan L."/>
            <person name="Van Buren P."/>
            <person name="Vaughn M.W."/>
            <person name="Ying K."/>
            <person name="Yeh C.-T."/>
            <person name="Emrich S.J."/>
            <person name="Jia Y."/>
            <person name="Kalyanaraman A."/>
            <person name="Hsia A.-P."/>
            <person name="Barbazuk W.B."/>
            <person name="Baucom R.S."/>
            <person name="Brutnell T.P."/>
            <person name="Carpita N.C."/>
            <person name="Chaparro C."/>
            <person name="Chia J.-M."/>
            <person name="Deragon J.-M."/>
            <person name="Estill J.C."/>
            <person name="Fu Y."/>
            <person name="Jeddeloh J.A."/>
            <person name="Han Y."/>
            <person name="Lee H."/>
            <person name="Li P."/>
            <person name="Lisch D.R."/>
            <person name="Liu S."/>
            <person name="Liu Z."/>
            <person name="Nagel D.H."/>
            <person name="McCann M.C."/>
            <person name="SanMiguel P."/>
            <person name="Myers A.M."/>
            <person name="Nettleton D."/>
            <person name="Nguyen J."/>
            <person name="Penning B.W."/>
            <person name="Ponnala L."/>
            <person name="Schneider K.L."/>
            <person name="Schwartz D.C."/>
            <person name="Sharma A."/>
            <person name="Soderlund C."/>
            <person name="Springer N.M."/>
            <person name="Sun Q."/>
            <person name="Wang H."/>
            <person name="Waterman M."/>
            <person name="Westerman R."/>
            <person name="Wolfgruber T.K."/>
            <person name="Yang L."/>
            <person name="Yu Y."/>
            <person name="Zhang L."/>
            <person name="Zhou S."/>
            <person name="Zhu Q."/>
            <person name="Bennetzen J.L."/>
            <person name="Dawe R.K."/>
            <person name="Jiang J."/>
            <person name="Jiang N."/>
            <person name="Presting G.G."/>
            <person name="Wessler S.R."/>
            <person name="Aluru S."/>
            <person name="Martienssen R.A."/>
            <person name="Clifton S.W."/>
            <person name="McCombie W.R."/>
            <person name="Wing R.A."/>
            <person name="Wilson R.K."/>
        </authorList>
    </citation>
    <scope>NUCLEOTIDE SEQUENCE [LARGE SCALE GENOMIC DNA]</scope>
    <source>
        <strain evidence="3">cv. B73</strain>
    </source>
</reference>
<feature type="region of interest" description="Disordered" evidence="1">
    <location>
        <begin position="1"/>
        <end position="56"/>
    </location>
</feature>
<evidence type="ECO:0000313" key="3">
    <source>
        <dbReference type="Proteomes" id="UP000007305"/>
    </source>
</evidence>
<keyword evidence="3" id="KW-1185">Reference proteome</keyword>
<proteinExistence type="predicted"/>
<reference evidence="2" key="3">
    <citation type="submission" date="2021-05" db="UniProtKB">
        <authorList>
            <consortium name="EnsemblPlants"/>
        </authorList>
    </citation>
    <scope>IDENTIFICATION</scope>
    <source>
        <strain evidence="2">cv. B73</strain>
    </source>
</reference>